<evidence type="ECO:0008006" key="4">
    <source>
        <dbReference type="Google" id="ProtNLM"/>
    </source>
</evidence>
<dbReference type="Proteomes" id="UP000215027">
    <property type="component" value="Chromosome I"/>
</dbReference>
<dbReference type="SUPFAM" id="SSF46689">
    <property type="entry name" value="Homeodomain-like"/>
    <property type="match status" value="1"/>
</dbReference>
<sequence length="112" mass="13075">MTDRQRPICPRCDKRARQARDGRTPAGSQRYRCGFCGCRYTPLPKDQGYEEEIRFQALQLYLEGRSLREVGRLLNVNHQSIANWMKDYARYLPPDMPPDIAELARLEGLFVL</sequence>
<protein>
    <recommendedName>
        <fullName evidence="4">Transposase</fullName>
    </recommendedName>
</protein>
<feature type="compositionally biased region" description="Basic and acidic residues" evidence="1">
    <location>
        <begin position="1"/>
        <end position="23"/>
    </location>
</feature>
<dbReference type="KEGG" id="pbf:CFX0092_A0129"/>
<dbReference type="RefSeq" id="WP_095041672.1">
    <property type="nucleotide sequence ID" value="NZ_LN890655.1"/>
</dbReference>
<dbReference type="Pfam" id="PF13384">
    <property type="entry name" value="HTH_23"/>
    <property type="match status" value="1"/>
</dbReference>
<reference evidence="2" key="1">
    <citation type="submission" date="2016-01" db="EMBL/GenBank/DDBJ databases">
        <authorList>
            <person name="Mcilroy J.S."/>
            <person name="Karst M S."/>
            <person name="Albertsen M."/>
        </authorList>
    </citation>
    <scope>NUCLEOTIDE SEQUENCE</scope>
    <source>
        <strain evidence="2">Cfx-K</strain>
    </source>
</reference>
<dbReference type="OrthoDB" id="136988at2"/>
<organism evidence="2 3">
    <name type="scientific">Candidatus Promineifilum breve</name>
    <dbReference type="NCBI Taxonomy" id="1806508"/>
    <lineage>
        <taxon>Bacteria</taxon>
        <taxon>Bacillati</taxon>
        <taxon>Chloroflexota</taxon>
        <taxon>Ardenticatenia</taxon>
        <taxon>Candidatus Promineifilales</taxon>
        <taxon>Candidatus Promineifilaceae</taxon>
        <taxon>Candidatus Promineifilum</taxon>
    </lineage>
</organism>
<dbReference type="PANTHER" id="PTHR33293">
    <property type="entry name" value="INSERTION ELEMENT IS1 1 PROTEIN INSB-RELATED"/>
    <property type="match status" value="1"/>
</dbReference>
<accession>A0A160T0Z7</accession>
<dbReference type="InterPro" id="IPR051354">
    <property type="entry name" value="Transposase_27_IS1"/>
</dbReference>
<gene>
    <name evidence="2" type="ORF">CFX0092_A0129</name>
</gene>
<evidence type="ECO:0000256" key="1">
    <source>
        <dbReference type="SAM" id="MobiDB-lite"/>
    </source>
</evidence>
<name>A0A160T0Z7_9CHLR</name>
<evidence type="ECO:0000313" key="3">
    <source>
        <dbReference type="Proteomes" id="UP000215027"/>
    </source>
</evidence>
<dbReference type="InterPro" id="IPR009057">
    <property type="entry name" value="Homeodomain-like_sf"/>
</dbReference>
<keyword evidence="3" id="KW-1185">Reference proteome</keyword>
<dbReference type="EMBL" id="LN890655">
    <property type="protein sequence ID" value="CUS02010.2"/>
    <property type="molecule type" value="Genomic_DNA"/>
</dbReference>
<evidence type="ECO:0000313" key="2">
    <source>
        <dbReference type="EMBL" id="CUS02010.2"/>
    </source>
</evidence>
<dbReference type="AlphaFoldDB" id="A0A160T0Z7"/>
<proteinExistence type="predicted"/>
<feature type="region of interest" description="Disordered" evidence="1">
    <location>
        <begin position="1"/>
        <end position="28"/>
    </location>
</feature>